<accession>A0AAW1YLQ2</accession>
<gene>
    <name evidence="1" type="ORF">M0R45_005042</name>
</gene>
<reference evidence="1 2" key="1">
    <citation type="journal article" date="2023" name="G3 (Bethesda)">
        <title>A chromosome-length genome assembly and annotation of blackberry (Rubus argutus, cv. 'Hillquist').</title>
        <authorList>
            <person name="Bruna T."/>
            <person name="Aryal R."/>
            <person name="Dudchenko O."/>
            <person name="Sargent D.J."/>
            <person name="Mead D."/>
            <person name="Buti M."/>
            <person name="Cavallini A."/>
            <person name="Hytonen T."/>
            <person name="Andres J."/>
            <person name="Pham M."/>
            <person name="Weisz D."/>
            <person name="Mascagni F."/>
            <person name="Usai G."/>
            <person name="Natali L."/>
            <person name="Bassil N."/>
            <person name="Fernandez G.E."/>
            <person name="Lomsadze A."/>
            <person name="Armour M."/>
            <person name="Olukolu B."/>
            <person name="Poorten T."/>
            <person name="Britton C."/>
            <person name="Davik J."/>
            <person name="Ashrafi H."/>
            <person name="Aiden E.L."/>
            <person name="Borodovsky M."/>
            <person name="Worthington M."/>
        </authorList>
    </citation>
    <scope>NUCLEOTIDE SEQUENCE [LARGE SCALE GENOMIC DNA]</scope>
    <source>
        <strain evidence="1">PI 553951</strain>
    </source>
</reference>
<keyword evidence="2" id="KW-1185">Reference proteome</keyword>
<dbReference type="AlphaFoldDB" id="A0AAW1YLQ2"/>
<evidence type="ECO:0000313" key="1">
    <source>
        <dbReference type="EMBL" id="KAK9949524.1"/>
    </source>
</evidence>
<evidence type="ECO:0000313" key="2">
    <source>
        <dbReference type="Proteomes" id="UP001457282"/>
    </source>
</evidence>
<dbReference type="Proteomes" id="UP001457282">
    <property type="component" value="Unassembled WGS sequence"/>
</dbReference>
<protein>
    <submittedName>
        <fullName evidence="1">Uncharacterized protein</fullName>
    </submittedName>
</protein>
<sequence>MAPWEPGVLPMQRRSRGMLLGCLDCKMKSTAVINGCHGVAAVWWEMKFDLGVRDLEGHNSFVKLMAVAGFGCLGTGRWFTIWWKWILVIKGWSIEVKLKVRFVMDSWARWFAMVV</sequence>
<dbReference type="EMBL" id="JBEDUW010000001">
    <property type="protein sequence ID" value="KAK9949524.1"/>
    <property type="molecule type" value="Genomic_DNA"/>
</dbReference>
<proteinExistence type="predicted"/>
<organism evidence="1 2">
    <name type="scientific">Rubus argutus</name>
    <name type="common">Southern blackberry</name>
    <dbReference type="NCBI Taxonomy" id="59490"/>
    <lineage>
        <taxon>Eukaryota</taxon>
        <taxon>Viridiplantae</taxon>
        <taxon>Streptophyta</taxon>
        <taxon>Embryophyta</taxon>
        <taxon>Tracheophyta</taxon>
        <taxon>Spermatophyta</taxon>
        <taxon>Magnoliopsida</taxon>
        <taxon>eudicotyledons</taxon>
        <taxon>Gunneridae</taxon>
        <taxon>Pentapetalae</taxon>
        <taxon>rosids</taxon>
        <taxon>fabids</taxon>
        <taxon>Rosales</taxon>
        <taxon>Rosaceae</taxon>
        <taxon>Rosoideae</taxon>
        <taxon>Rosoideae incertae sedis</taxon>
        <taxon>Rubus</taxon>
    </lineage>
</organism>
<comment type="caution">
    <text evidence="1">The sequence shown here is derived from an EMBL/GenBank/DDBJ whole genome shotgun (WGS) entry which is preliminary data.</text>
</comment>
<name>A0AAW1YLQ2_RUBAR</name>